<dbReference type="GO" id="GO:0047804">
    <property type="term" value="F:cysteine-S-conjugate beta-lyase activity"/>
    <property type="evidence" value="ECO:0007669"/>
    <property type="project" value="InterPro"/>
</dbReference>
<evidence type="ECO:0000313" key="9">
    <source>
        <dbReference type="EMBL" id="QCP09746.1"/>
    </source>
</evidence>
<dbReference type="EMBL" id="JACHXS010000001">
    <property type="protein sequence ID" value="MBB3219689.1"/>
    <property type="molecule type" value="Genomic_DNA"/>
</dbReference>
<dbReference type="GO" id="GO:0030170">
    <property type="term" value="F:pyridoxal phosphate binding"/>
    <property type="evidence" value="ECO:0007669"/>
    <property type="project" value="InterPro"/>
</dbReference>
<evidence type="ECO:0000256" key="5">
    <source>
        <dbReference type="ARBA" id="ARBA00047517"/>
    </source>
</evidence>
<proteinExistence type="inferred from homology"/>
<dbReference type="InterPro" id="IPR006233">
    <property type="entry name" value="Cys_b_lyase_bac"/>
</dbReference>
<evidence type="ECO:0000313" key="10">
    <source>
        <dbReference type="Proteomes" id="UP000298763"/>
    </source>
</evidence>
<evidence type="ECO:0000256" key="1">
    <source>
        <dbReference type="ARBA" id="ARBA00001933"/>
    </source>
</evidence>
<dbReference type="InterPro" id="IPR015421">
    <property type="entry name" value="PyrdxlP-dep_Trfase_major"/>
</dbReference>
<organism evidence="8 11">
    <name type="scientific">Pseudoduganella umbonata</name>
    <dbReference type="NCBI Taxonomy" id="864828"/>
    <lineage>
        <taxon>Bacteria</taxon>
        <taxon>Pseudomonadati</taxon>
        <taxon>Pseudomonadota</taxon>
        <taxon>Betaproteobacteria</taxon>
        <taxon>Burkholderiales</taxon>
        <taxon>Oxalobacteraceae</taxon>
        <taxon>Telluria group</taxon>
        <taxon>Pseudoduganella</taxon>
    </lineage>
</organism>
<evidence type="ECO:0000256" key="3">
    <source>
        <dbReference type="ARBA" id="ARBA00022898"/>
    </source>
</evidence>
<evidence type="ECO:0000256" key="7">
    <source>
        <dbReference type="RuleBase" id="RU362118"/>
    </source>
</evidence>
<dbReference type="PANTHER" id="PTHR43500:SF1">
    <property type="entry name" value="CYSTATHIONINE BETA-LYASE-RELATED"/>
    <property type="match status" value="1"/>
</dbReference>
<dbReference type="EC" id="4.4.1.8" evidence="8"/>
<dbReference type="RefSeq" id="WP_137312633.1">
    <property type="nucleotide sequence ID" value="NZ_CP040017.1"/>
</dbReference>
<evidence type="ECO:0000256" key="6">
    <source>
        <dbReference type="PIRSR" id="PIRSR001434-2"/>
    </source>
</evidence>
<dbReference type="Proteomes" id="UP000298763">
    <property type="component" value="Chromosome"/>
</dbReference>
<name>A0A4P8HLE8_9BURK</name>
<keyword evidence="10" id="KW-1185">Reference proteome</keyword>
<dbReference type="InterPro" id="IPR000277">
    <property type="entry name" value="Cys/Met-Metab_PyrdxlP-dep_enz"/>
</dbReference>
<protein>
    <submittedName>
        <fullName evidence="8">Cystathionine beta-lyase</fullName>
        <ecNumber evidence="8">4.4.1.8</ecNumber>
    </submittedName>
</protein>
<dbReference type="Gene3D" id="3.90.1150.10">
    <property type="entry name" value="Aspartate Aminotransferase, domain 1"/>
    <property type="match status" value="1"/>
</dbReference>
<dbReference type="InterPro" id="IPR015422">
    <property type="entry name" value="PyrdxlP-dep_Trfase_small"/>
</dbReference>
<comment type="similarity">
    <text evidence="2 7">Belongs to the trans-sulfuration enzymes family.</text>
</comment>
<dbReference type="GO" id="GO:0019346">
    <property type="term" value="P:transsulfuration"/>
    <property type="evidence" value="ECO:0007669"/>
    <property type="project" value="InterPro"/>
</dbReference>
<reference evidence="9 10" key="1">
    <citation type="submission" date="2019-05" db="EMBL/GenBank/DDBJ databases">
        <title>Draft Genome Sequences of Six Type Strains of the Genus Massilia.</title>
        <authorList>
            <person name="Miess H."/>
            <person name="Frediansyhah A."/>
            <person name="Gross H."/>
        </authorList>
    </citation>
    <scope>NUCLEOTIDE SEQUENCE [LARGE SCALE GENOMIC DNA]</scope>
    <source>
        <strain evidence="9 10">DSMZ 26121</strain>
    </source>
</reference>
<dbReference type="EMBL" id="CP040017">
    <property type="protein sequence ID" value="QCP09746.1"/>
    <property type="molecule type" value="Genomic_DNA"/>
</dbReference>
<gene>
    <name evidence="9" type="ORF">FCL38_04395</name>
    <name evidence="8" type="ORF">FHS02_000476</name>
</gene>
<dbReference type="Gene3D" id="3.40.640.10">
    <property type="entry name" value="Type I PLP-dependent aspartate aminotransferase-like (Major domain)"/>
    <property type="match status" value="1"/>
</dbReference>
<keyword evidence="3 6" id="KW-0663">Pyridoxal phosphate</keyword>
<dbReference type="OrthoDB" id="9805807at2"/>
<dbReference type="Proteomes" id="UP000584325">
    <property type="component" value="Unassembled WGS sequence"/>
</dbReference>
<comment type="catalytic activity">
    <reaction evidence="5">
        <text>L,L-cystathionine + H2O = L-homocysteine + pyruvate + NH4(+)</text>
        <dbReference type="Rhea" id="RHEA:13965"/>
        <dbReference type="ChEBI" id="CHEBI:15361"/>
        <dbReference type="ChEBI" id="CHEBI:15377"/>
        <dbReference type="ChEBI" id="CHEBI:28938"/>
        <dbReference type="ChEBI" id="CHEBI:58161"/>
        <dbReference type="ChEBI" id="CHEBI:58199"/>
    </reaction>
</comment>
<dbReference type="GO" id="GO:0019450">
    <property type="term" value="P:L-cysteine catabolic process to pyruvate"/>
    <property type="evidence" value="ECO:0007669"/>
    <property type="project" value="TreeGrafter"/>
</dbReference>
<dbReference type="NCBIfam" id="NF005456">
    <property type="entry name" value="PRK07050.1"/>
    <property type="match status" value="1"/>
</dbReference>
<comment type="cofactor">
    <cofactor evidence="1 7">
        <name>pyridoxal 5'-phosphate</name>
        <dbReference type="ChEBI" id="CHEBI:597326"/>
    </cofactor>
</comment>
<evidence type="ECO:0000313" key="11">
    <source>
        <dbReference type="Proteomes" id="UP000584325"/>
    </source>
</evidence>
<evidence type="ECO:0000313" key="8">
    <source>
        <dbReference type="EMBL" id="MBB3219689.1"/>
    </source>
</evidence>
<dbReference type="AlphaFoldDB" id="A0A4P8HLE8"/>
<dbReference type="PANTHER" id="PTHR43500">
    <property type="entry name" value="CYSTATHIONINE BETA-LYASE-RELATED"/>
    <property type="match status" value="1"/>
</dbReference>
<reference evidence="8 11" key="2">
    <citation type="submission" date="2020-08" db="EMBL/GenBank/DDBJ databases">
        <title>Genomic Encyclopedia of Type Strains, Phase III (KMG-III): the genomes of soil and plant-associated and newly described type strains.</title>
        <authorList>
            <person name="Whitman W."/>
        </authorList>
    </citation>
    <scope>NUCLEOTIDE SEQUENCE [LARGE SCALE GENOMIC DNA]</scope>
    <source>
        <strain evidence="8 11">CECT 7753</strain>
    </source>
</reference>
<evidence type="ECO:0000256" key="2">
    <source>
        <dbReference type="ARBA" id="ARBA00009077"/>
    </source>
</evidence>
<dbReference type="PIRSF" id="PIRSF001434">
    <property type="entry name" value="CGS"/>
    <property type="match status" value="1"/>
</dbReference>
<evidence type="ECO:0000256" key="4">
    <source>
        <dbReference type="ARBA" id="ARBA00023239"/>
    </source>
</evidence>
<feature type="modified residue" description="N6-(pyridoxal phosphate)lysine" evidence="6">
    <location>
        <position position="209"/>
    </location>
</feature>
<dbReference type="InterPro" id="IPR015424">
    <property type="entry name" value="PyrdxlP-dep_Trfase"/>
</dbReference>
<dbReference type="NCBIfam" id="TIGR01324">
    <property type="entry name" value="cysta_beta_ly_B"/>
    <property type="match status" value="1"/>
</dbReference>
<keyword evidence="4 8" id="KW-0456">Lyase</keyword>
<accession>A0A4P8HLE8</accession>
<sequence length="393" mass="42238">MTTKKISPQTALIHSEYEPPAGFGAFPPAIHHASTVLFPNVAALRSGDWKDKSAYTYGLHGTPTTFTLEARLAQIEGGTDCLLAPSGLAAIAMVDFALLKTGDDVLLPDNIYNPNRVLGNWLQESMGITARYYDPLVGAGIAALIQPNTRLIWTEAPGSVSMEVPDLPAICAAAKAKGVAVALDNTWSAGIALRAFELGVDIVVQALTKYQSGGADVLMGAVITRDDGQPGGLHDRLSLSHMRLGYGVGADDAYLVMRGLPTMKLRFDAHDAGARTVAAWLSARPEIAKVLHPAFEDCPGHETWKRDFTGAGGLFSVLFDARYTEEQTDRFIDSLKLFKIGYSWGGPNSLCVPYRIQAMRRGWPDAGILVRFNIGLEDPADLIADIEAALALM</sequence>
<dbReference type="Pfam" id="PF01053">
    <property type="entry name" value="Cys_Met_Meta_PP"/>
    <property type="match status" value="1"/>
</dbReference>
<dbReference type="SUPFAM" id="SSF53383">
    <property type="entry name" value="PLP-dependent transferases"/>
    <property type="match status" value="1"/>
</dbReference>